<evidence type="ECO:0000256" key="2">
    <source>
        <dbReference type="ARBA" id="ARBA00006190"/>
    </source>
</evidence>
<keyword evidence="5" id="KW-0653">Protein transport</keyword>
<comment type="similarity">
    <text evidence="2">Belongs to the SNF7 family.</text>
</comment>
<reference evidence="10 11" key="1">
    <citation type="journal article" date="2020" name="ISME J.">
        <title>Uncovering the hidden diversity of litter-decomposition mechanisms in mushroom-forming fungi.</title>
        <authorList>
            <person name="Floudas D."/>
            <person name="Bentzer J."/>
            <person name="Ahren D."/>
            <person name="Johansson T."/>
            <person name="Persson P."/>
            <person name="Tunlid A."/>
        </authorList>
    </citation>
    <scope>NUCLEOTIDE SEQUENCE [LARGE SCALE GENOMIC DNA]</scope>
    <source>
        <strain evidence="10 11">CBS 291.85</strain>
    </source>
</reference>
<gene>
    <name evidence="10" type="ORF">D9758_000391</name>
</gene>
<evidence type="ECO:0000313" key="10">
    <source>
        <dbReference type="EMBL" id="KAF5374837.1"/>
    </source>
</evidence>
<evidence type="ECO:0000256" key="9">
    <source>
        <dbReference type="SAM" id="Phobius"/>
    </source>
</evidence>
<feature type="transmembrane region" description="Helical" evidence="9">
    <location>
        <begin position="146"/>
        <end position="167"/>
    </location>
</feature>
<dbReference type="Gene3D" id="1.10.287.1060">
    <property type="entry name" value="ESAT-6-like"/>
    <property type="match status" value="1"/>
</dbReference>
<evidence type="ECO:0000256" key="5">
    <source>
        <dbReference type="ARBA" id="ARBA00022927"/>
    </source>
</evidence>
<name>A0A8H5H1A2_9AGAR</name>
<dbReference type="GO" id="GO:0032511">
    <property type="term" value="P:late endosome to vacuole transport via multivesicular body sorting pathway"/>
    <property type="evidence" value="ECO:0007669"/>
    <property type="project" value="TreeGrafter"/>
</dbReference>
<evidence type="ECO:0000256" key="1">
    <source>
        <dbReference type="ARBA" id="ARBA00004608"/>
    </source>
</evidence>
<evidence type="ECO:0000256" key="3">
    <source>
        <dbReference type="ARBA" id="ARBA00022448"/>
    </source>
</evidence>
<keyword evidence="3" id="KW-0813">Transport</keyword>
<keyword evidence="4" id="KW-0967">Endosome</keyword>
<dbReference type="Pfam" id="PF03357">
    <property type="entry name" value="Snf7"/>
    <property type="match status" value="1"/>
</dbReference>
<dbReference type="GO" id="GO:0015031">
    <property type="term" value="P:protein transport"/>
    <property type="evidence" value="ECO:0007669"/>
    <property type="project" value="UniProtKB-KW"/>
</dbReference>
<dbReference type="AlphaFoldDB" id="A0A8H5H1A2"/>
<feature type="coiled-coil region" evidence="7">
    <location>
        <begin position="317"/>
        <end position="344"/>
    </location>
</feature>
<keyword evidence="11" id="KW-1185">Reference proteome</keyword>
<accession>A0A8H5H1A2</accession>
<evidence type="ECO:0000256" key="6">
    <source>
        <dbReference type="ARBA" id="ARBA00023136"/>
    </source>
</evidence>
<evidence type="ECO:0000313" key="11">
    <source>
        <dbReference type="Proteomes" id="UP000559256"/>
    </source>
</evidence>
<feature type="transmembrane region" description="Helical" evidence="9">
    <location>
        <begin position="118"/>
        <end position="140"/>
    </location>
</feature>
<evidence type="ECO:0000256" key="7">
    <source>
        <dbReference type="SAM" id="Coils"/>
    </source>
</evidence>
<comment type="caution">
    <text evidence="10">The sequence shown here is derived from an EMBL/GenBank/DDBJ whole genome shotgun (WGS) entry which is preliminary data.</text>
</comment>
<dbReference type="Proteomes" id="UP000559256">
    <property type="component" value="Unassembled WGS sequence"/>
</dbReference>
<dbReference type="GO" id="GO:0000815">
    <property type="term" value="C:ESCRT III complex"/>
    <property type="evidence" value="ECO:0007669"/>
    <property type="project" value="TreeGrafter"/>
</dbReference>
<dbReference type="OrthoDB" id="441172at2759"/>
<sequence>MESASGSDQTLQQAEPFDFGVRLGLVLIGEAACVSALTVGLLLLYILYSSVTLKGFHVNTTCSWRVSTQIHYYFINLLVSDLIQAVGGIIDIKWALEATVQEGVLCTAQGILKQMGDVGVALTSLAITIHTFSVLVLRLYSKPRTVLLVIAAIWLFMVLIVTIGLAAHRRQDYYGATQYCKFFHCCVLFSIMIELSLGCWITSDFDGERIALDLKLQRDKVKQYQKKLQAILDREEVIAKTHLAAGQKDKALIALRRRKYQQSLLIKTDGQLENLEQLVSTIEFSLVEVSVLHGLKQGNDVLKEIHKEMNPESVERLLEETAEARAYQEEINEMLANNLSLDEEDAVQTELRELEAALVITLPEAPSTAPAAQDAMEAEPSQERVKQRIALPS</sequence>
<feature type="transmembrane region" description="Helical" evidence="9">
    <location>
        <begin position="25"/>
        <end position="48"/>
    </location>
</feature>
<proteinExistence type="inferred from homology"/>
<evidence type="ECO:0000256" key="4">
    <source>
        <dbReference type="ARBA" id="ARBA00022753"/>
    </source>
</evidence>
<dbReference type="GO" id="GO:0005771">
    <property type="term" value="C:multivesicular body"/>
    <property type="evidence" value="ECO:0007669"/>
    <property type="project" value="TreeGrafter"/>
</dbReference>
<evidence type="ECO:0000256" key="8">
    <source>
        <dbReference type="SAM" id="MobiDB-lite"/>
    </source>
</evidence>
<dbReference type="InterPro" id="IPR005024">
    <property type="entry name" value="Snf7_fam"/>
</dbReference>
<feature type="region of interest" description="Disordered" evidence="8">
    <location>
        <begin position="368"/>
        <end position="393"/>
    </location>
</feature>
<dbReference type="Gene3D" id="1.20.1070.10">
    <property type="entry name" value="Rhodopsin 7-helix transmembrane proteins"/>
    <property type="match status" value="1"/>
</dbReference>
<protein>
    <submittedName>
        <fullName evidence="10">Uncharacterized protein</fullName>
    </submittedName>
</protein>
<organism evidence="10 11">
    <name type="scientific">Tetrapyrgos nigripes</name>
    <dbReference type="NCBI Taxonomy" id="182062"/>
    <lineage>
        <taxon>Eukaryota</taxon>
        <taxon>Fungi</taxon>
        <taxon>Dikarya</taxon>
        <taxon>Basidiomycota</taxon>
        <taxon>Agaricomycotina</taxon>
        <taxon>Agaricomycetes</taxon>
        <taxon>Agaricomycetidae</taxon>
        <taxon>Agaricales</taxon>
        <taxon>Marasmiineae</taxon>
        <taxon>Marasmiaceae</taxon>
        <taxon>Tetrapyrgos</taxon>
    </lineage>
</organism>
<dbReference type="CDD" id="cd00637">
    <property type="entry name" value="7tm_classA_rhodopsin-like"/>
    <property type="match status" value="1"/>
</dbReference>
<comment type="subcellular location">
    <subcellularLocation>
        <location evidence="1">Endosome membrane</location>
    </subcellularLocation>
</comment>
<dbReference type="GO" id="GO:0006900">
    <property type="term" value="P:vesicle budding from membrane"/>
    <property type="evidence" value="ECO:0007669"/>
    <property type="project" value="TreeGrafter"/>
</dbReference>
<dbReference type="PANTHER" id="PTHR22761:SF5">
    <property type="entry name" value="CHARGED MULTIVESICULAR BODY PROTEIN 6"/>
    <property type="match status" value="1"/>
</dbReference>
<feature type="transmembrane region" description="Helical" evidence="9">
    <location>
        <begin position="179"/>
        <end position="203"/>
    </location>
</feature>
<dbReference type="EMBL" id="JAACJM010000001">
    <property type="protein sequence ID" value="KAF5374837.1"/>
    <property type="molecule type" value="Genomic_DNA"/>
</dbReference>
<dbReference type="PANTHER" id="PTHR22761">
    <property type="entry name" value="CHARGED MULTIVESICULAR BODY PROTEIN"/>
    <property type="match status" value="1"/>
</dbReference>
<keyword evidence="9" id="KW-1133">Transmembrane helix</keyword>
<keyword evidence="9" id="KW-0812">Transmembrane</keyword>
<keyword evidence="7" id="KW-0175">Coiled coil</keyword>
<keyword evidence="6 9" id="KW-0472">Membrane</keyword>